<keyword evidence="15" id="KW-1185">Reference proteome</keyword>
<feature type="transmembrane region" description="Helical" evidence="12">
    <location>
        <begin position="138"/>
        <end position="162"/>
    </location>
</feature>
<organism evidence="14 15">
    <name type="scientific">Allokutzneria albata</name>
    <name type="common">Kibdelosporangium albatum</name>
    <dbReference type="NCBI Taxonomy" id="211114"/>
    <lineage>
        <taxon>Bacteria</taxon>
        <taxon>Bacillati</taxon>
        <taxon>Actinomycetota</taxon>
        <taxon>Actinomycetes</taxon>
        <taxon>Pseudonocardiales</taxon>
        <taxon>Pseudonocardiaceae</taxon>
        <taxon>Allokutzneria</taxon>
    </lineage>
</organism>
<evidence type="ECO:0000256" key="6">
    <source>
        <dbReference type="ARBA" id="ARBA00022723"/>
    </source>
</evidence>
<reference evidence="14 15" key="1">
    <citation type="submission" date="2016-10" db="EMBL/GenBank/DDBJ databases">
        <authorList>
            <person name="de Groot N.N."/>
        </authorList>
    </citation>
    <scope>NUCLEOTIDE SEQUENCE [LARGE SCALE GENOMIC DNA]</scope>
    <source>
        <strain evidence="14 15">DSM 44149</strain>
    </source>
</reference>
<dbReference type="GO" id="GO:0008237">
    <property type="term" value="F:metallopeptidase activity"/>
    <property type="evidence" value="ECO:0007669"/>
    <property type="project" value="UniProtKB-KW"/>
</dbReference>
<evidence type="ECO:0000256" key="4">
    <source>
        <dbReference type="ARBA" id="ARBA00022670"/>
    </source>
</evidence>
<gene>
    <name evidence="14" type="ORF">SAMN04489726_1238</name>
</gene>
<proteinExistence type="inferred from homology"/>
<keyword evidence="11 12" id="KW-0472">Membrane</keyword>
<comment type="subcellular location">
    <subcellularLocation>
        <location evidence="2">Membrane</location>
        <topology evidence="2">Multi-pass membrane protein</topology>
    </subcellularLocation>
</comment>
<keyword evidence="7" id="KW-0378">Hydrolase</keyword>
<dbReference type="OrthoDB" id="9781963at2"/>
<feature type="domain" description="Peptidase M50" evidence="13">
    <location>
        <begin position="42"/>
        <end position="114"/>
    </location>
</feature>
<name>A0A1G9SKJ8_ALLAB</name>
<evidence type="ECO:0000256" key="5">
    <source>
        <dbReference type="ARBA" id="ARBA00022692"/>
    </source>
</evidence>
<dbReference type="Proteomes" id="UP000183376">
    <property type="component" value="Chromosome I"/>
</dbReference>
<dbReference type="AlphaFoldDB" id="A0A1G9SKJ8"/>
<evidence type="ECO:0000256" key="1">
    <source>
        <dbReference type="ARBA" id="ARBA00001947"/>
    </source>
</evidence>
<evidence type="ECO:0000313" key="15">
    <source>
        <dbReference type="Proteomes" id="UP000183376"/>
    </source>
</evidence>
<dbReference type="InterPro" id="IPR008915">
    <property type="entry name" value="Peptidase_M50"/>
</dbReference>
<evidence type="ECO:0000256" key="12">
    <source>
        <dbReference type="SAM" id="Phobius"/>
    </source>
</evidence>
<dbReference type="EMBL" id="LT629701">
    <property type="protein sequence ID" value="SDM35949.1"/>
    <property type="molecule type" value="Genomic_DNA"/>
</dbReference>
<feature type="transmembrane region" description="Helical" evidence="12">
    <location>
        <begin position="174"/>
        <end position="195"/>
    </location>
</feature>
<dbReference type="PANTHER" id="PTHR39188">
    <property type="entry name" value="MEMBRANE-ASSOCIATED ZINC METALLOPROTEASE M50B"/>
    <property type="match status" value="1"/>
</dbReference>
<evidence type="ECO:0000256" key="9">
    <source>
        <dbReference type="ARBA" id="ARBA00022989"/>
    </source>
</evidence>
<dbReference type="STRING" id="211114.SAMN04489726_1238"/>
<feature type="transmembrane region" description="Helical" evidence="12">
    <location>
        <begin position="34"/>
        <end position="56"/>
    </location>
</feature>
<dbReference type="GO" id="GO:0006508">
    <property type="term" value="P:proteolysis"/>
    <property type="evidence" value="ECO:0007669"/>
    <property type="project" value="UniProtKB-KW"/>
</dbReference>
<evidence type="ECO:0000256" key="11">
    <source>
        <dbReference type="ARBA" id="ARBA00023136"/>
    </source>
</evidence>
<evidence type="ECO:0000256" key="3">
    <source>
        <dbReference type="ARBA" id="ARBA00007931"/>
    </source>
</evidence>
<evidence type="ECO:0000313" key="14">
    <source>
        <dbReference type="EMBL" id="SDM35949.1"/>
    </source>
</evidence>
<keyword evidence="10" id="KW-0482">Metalloprotease</keyword>
<dbReference type="eggNOG" id="COG1994">
    <property type="taxonomic scope" value="Bacteria"/>
</dbReference>
<evidence type="ECO:0000256" key="7">
    <source>
        <dbReference type="ARBA" id="ARBA00022801"/>
    </source>
</evidence>
<keyword evidence="9 12" id="KW-1133">Transmembrane helix</keyword>
<keyword evidence="8" id="KW-0862">Zinc</keyword>
<comment type="cofactor">
    <cofactor evidence="1">
        <name>Zn(2+)</name>
        <dbReference type="ChEBI" id="CHEBI:29105"/>
    </cofactor>
</comment>
<feature type="transmembrane region" description="Helical" evidence="12">
    <location>
        <begin position="104"/>
        <end position="126"/>
    </location>
</feature>
<comment type="similarity">
    <text evidence="3">Belongs to the peptidase M50B family.</text>
</comment>
<dbReference type="GO" id="GO:0016020">
    <property type="term" value="C:membrane"/>
    <property type="evidence" value="ECO:0007669"/>
    <property type="project" value="UniProtKB-SubCell"/>
</dbReference>
<feature type="domain" description="Peptidase M50" evidence="13">
    <location>
        <begin position="129"/>
        <end position="181"/>
    </location>
</feature>
<protein>
    <submittedName>
        <fullName evidence="14">Zn-dependent protease (Includes SpoIVFB)</fullName>
    </submittedName>
</protein>
<keyword evidence="4 14" id="KW-0645">Protease</keyword>
<sequence length="220" mass="22540">MRLHWSVLALAPGVTLPMALIALPRQAPGHAPAGYWIAGSAIAVLLVVSVAAHELAHVLAARSRRRTVKWVSLTLFGGSTELADEKRTPRSEAAISAAGPVMNLVLAGLFLALAGVGAAVGVHRLVPVALAWLGTFNVILTLVNLIPGVSSDGGQVVIAALWKRGGDLDRARTVVRRAGLLLGGCAFVLGAVLVLGGSVHSGLVVATSGWLLADPTGVCR</sequence>
<evidence type="ECO:0000256" key="8">
    <source>
        <dbReference type="ARBA" id="ARBA00022833"/>
    </source>
</evidence>
<keyword evidence="6" id="KW-0479">Metal-binding</keyword>
<keyword evidence="5 12" id="KW-0812">Transmembrane</keyword>
<evidence type="ECO:0000256" key="10">
    <source>
        <dbReference type="ARBA" id="ARBA00023049"/>
    </source>
</evidence>
<accession>A0A1G9SKJ8</accession>
<evidence type="ECO:0000259" key="13">
    <source>
        <dbReference type="Pfam" id="PF02163"/>
    </source>
</evidence>
<dbReference type="RefSeq" id="WP_052408136.1">
    <property type="nucleotide sequence ID" value="NZ_JOEF01000038.1"/>
</dbReference>
<dbReference type="GO" id="GO:0046872">
    <property type="term" value="F:metal ion binding"/>
    <property type="evidence" value="ECO:0007669"/>
    <property type="project" value="UniProtKB-KW"/>
</dbReference>
<evidence type="ECO:0000256" key="2">
    <source>
        <dbReference type="ARBA" id="ARBA00004141"/>
    </source>
</evidence>
<dbReference type="Pfam" id="PF02163">
    <property type="entry name" value="Peptidase_M50"/>
    <property type="match status" value="2"/>
</dbReference>
<dbReference type="PANTHER" id="PTHR39188:SF3">
    <property type="entry name" value="STAGE IV SPORULATION PROTEIN FB"/>
    <property type="match status" value="1"/>
</dbReference>